<dbReference type="InterPro" id="IPR021109">
    <property type="entry name" value="Peptidase_aspartic_dom_sf"/>
</dbReference>
<dbReference type="EMBL" id="VYYT01000076">
    <property type="protein sequence ID" value="KAK2771790.1"/>
    <property type="molecule type" value="Genomic_DNA"/>
</dbReference>
<dbReference type="AlphaFoldDB" id="A0AAD9YNR7"/>
<keyword evidence="2" id="KW-1185">Reference proteome</keyword>
<sequence>MSSKSAVITTCIHKGTQADALVDTGCDLYALIDHNLARKLRLPIVDRSERLLGSFSDSTGATKATGVVVFNLELCSYDKKIFAYSMRSLSNDLFLGKPWMERNHILYNAAAQCIRYRRGGVDLRLKGEEEPERVRQIRAAQLLPGAPFATLYKRAQQRTEGYKVRAISLADIQKALTKKTEKADLKALLPPAILAEFHKLFQPDEATNLPPHRPGVDHKIPIKQDSSGNKTVLPWGPLYSIS</sequence>
<organism evidence="1 2">
    <name type="scientific">Colletotrichum kahawae</name>
    <name type="common">Coffee berry disease fungus</name>
    <dbReference type="NCBI Taxonomy" id="34407"/>
    <lineage>
        <taxon>Eukaryota</taxon>
        <taxon>Fungi</taxon>
        <taxon>Dikarya</taxon>
        <taxon>Ascomycota</taxon>
        <taxon>Pezizomycotina</taxon>
        <taxon>Sordariomycetes</taxon>
        <taxon>Hypocreomycetidae</taxon>
        <taxon>Glomerellales</taxon>
        <taxon>Glomerellaceae</taxon>
        <taxon>Colletotrichum</taxon>
        <taxon>Colletotrichum gloeosporioides species complex</taxon>
    </lineage>
</organism>
<dbReference type="CDD" id="cd00303">
    <property type="entry name" value="retropepsin_like"/>
    <property type="match status" value="1"/>
</dbReference>
<evidence type="ECO:0000313" key="1">
    <source>
        <dbReference type="EMBL" id="KAK2771790.1"/>
    </source>
</evidence>
<name>A0AAD9YNR7_COLKA</name>
<comment type="caution">
    <text evidence="1">The sequence shown here is derived from an EMBL/GenBank/DDBJ whole genome shotgun (WGS) entry which is preliminary data.</text>
</comment>
<reference evidence="1" key="1">
    <citation type="submission" date="2023-02" db="EMBL/GenBank/DDBJ databases">
        <title>Colletotrichum kahawae CIFC_Que2 genome sequencing and assembly.</title>
        <authorList>
            <person name="Baroncelli R."/>
        </authorList>
    </citation>
    <scope>NUCLEOTIDE SEQUENCE</scope>
    <source>
        <strain evidence="1">CIFC_Que2</strain>
    </source>
</reference>
<dbReference type="Proteomes" id="UP001281614">
    <property type="component" value="Unassembled WGS sequence"/>
</dbReference>
<dbReference type="Gene3D" id="2.40.70.10">
    <property type="entry name" value="Acid Proteases"/>
    <property type="match status" value="1"/>
</dbReference>
<evidence type="ECO:0000313" key="2">
    <source>
        <dbReference type="Proteomes" id="UP001281614"/>
    </source>
</evidence>
<accession>A0AAD9YNR7</accession>
<protein>
    <submittedName>
        <fullName evidence="1">Uncharacterized protein</fullName>
    </submittedName>
</protein>
<gene>
    <name evidence="1" type="ORF">CKAH01_14213</name>
</gene>
<proteinExistence type="predicted"/>